<dbReference type="GO" id="GO:0005874">
    <property type="term" value="C:microtubule"/>
    <property type="evidence" value="ECO:0007669"/>
    <property type="project" value="UniProtKB-KW"/>
</dbReference>
<keyword evidence="3 5" id="KW-0493">Microtubule</keyword>
<dbReference type="GO" id="GO:0031122">
    <property type="term" value="P:cytoplasmic microtubule organization"/>
    <property type="evidence" value="ECO:0007669"/>
    <property type="project" value="TreeGrafter"/>
</dbReference>
<protein>
    <recommendedName>
        <fullName evidence="5">Gamma-tubulin complex component</fullName>
    </recommendedName>
</protein>
<dbReference type="Pfam" id="PF17681">
    <property type="entry name" value="GCP_N_terminal"/>
    <property type="match status" value="1"/>
</dbReference>
<name>A0A0B6Y171_9EUPU</name>
<evidence type="ECO:0000256" key="5">
    <source>
        <dbReference type="RuleBase" id="RU363050"/>
    </source>
</evidence>
<evidence type="ECO:0000256" key="3">
    <source>
        <dbReference type="ARBA" id="ARBA00022701"/>
    </source>
</evidence>
<comment type="similarity">
    <text evidence="5">Belongs to the TUBGCP family.</text>
</comment>
<evidence type="ECO:0000259" key="6">
    <source>
        <dbReference type="Pfam" id="PF17681"/>
    </source>
</evidence>
<feature type="domain" description="Gamma tubulin complex component protein N-terminal" evidence="6">
    <location>
        <begin position="3"/>
        <end position="166"/>
    </location>
</feature>
<organism evidence="7">
    <name type="scientific">Arion vulgaris</name>
    <dbReference type="NCBI Taxonomy" id="1028688"/>
    <lineage>
        <taxon>Eukaryota</taxon>
        <taxon>Metazoa</taxon>
        <taxon>Spiralia</taxon>
        <taxon>Lophotrochozoa</taxon>
        <taxon>Mollusca</taxon>
        <taxon>Gastropoda</taxon>
        <taxon>Heterobranchia</taxon>
        <taxon>Euthyneura</taxon>
        <taxon>Panpulmonata</taxon>
        <taxon>Eupulmonata</taxon>
        <taxon>Stylommatophora</taxon>
        <taxon>Helicina</taxon>
        <taxon>Arionoidea</taxon>
        <taxon>Arionidae</taxon>
        <taxon>Arion</taxon>
    </lineage>
</organism>
<dbReference type="GO" id="GO:0051011">
    <property type="term" value="F:microtubule minus-end binding"/>
    <property type="evidence" value="ECO:0007669"/>
    <property type="project" value="TreeGrafter"/>
</dbReference>
<dbReference type="EMBL" id="HACG01002420">
    <property type="protein sequence ID" value="CEK49285.1"/>
    <property type="molecule type" value="Transcribed_RNA"/>
</dbReference>
<gene>
    <name evidence="7" type="primary">ORF7139</name>
</gene>
<dbReference type="GO" id="GO:0051225">
    <property type="term" value="P:spindle assembly"/>
    <property type="evidence" value="ECO:0007669"/>
    <property type="project" value="TreeGrafter"/>
</dbReference>
<dbReference type="GO" id="GO:0000922">
    <property type="term" value="C:spindle pole"/>
    <property type="evidence" value="ECO:0007669"/>
    <property type="project" value="InterPro"/>
</dbReference>
<evidence type="ECO:0000256" key="4">
    <source>
        <dbReference type="ARBA" id="ARBA00023212"/>
    </source>
</evidence>
<dbReference type="InterPro" id="IPR041470">
    <property type="entry name" value="GCP_N"/>
</dbReference>
<dbReference type="GO" id="GO:0051321">
    <property type="term" value="P:meiotic cell cycle"/>
    <property type="evidence" value="ECO:0007669"/>
    <property type="project" value="TreeGrafter"/>
</dbReference>
<sequence length="222" mass="24991">FHMLFPVLAATVDQVVTYKAHGCYILDILYRNAAIGMPGVKNALNRIIFVCHGLLFKQLSAWMLHGITSDPYGEFFIRRAQRGLDVASKQIEDDDDDLGIMGLTGQQLQKIHLGPEEVDIQTDTGQFCIAADLLPSYIPLRVANKILFVGESVQMFERDKLKMKSTRQAGTIMSSREDQFAADLQELSKQPEFNSIGLKPSLIEFGLMRLSISGYWYVKNQN</sequence>
<evidence type="ECO:0000313" key="7">
    <source>
        <dbReference type="EMBL" id="CEK49285.1"/>
    </source>
</evidence>
<accession>A0A0B6Y171</accession>
<dbReference type="GO" id="GO:0007020">
    <property type="term" value="P:microtubule nucleation"/>
    <property type="evidence" value="ECO:0007669"/>
    <property type="project" value="InterPro"/>
</dbReference>
<proteinExistence type="inferred from homology"/>
<feature type="non-terminal residue" evidence="7">
    <location>
        <position position="1"/>
    </location>
</feature>
<dbReference type="GO" id="GO:0000930">
    <property type="term" value="C:gamma-tubulin complex"/>
    <property type="evidence" value="ECO:0007669"/>
    <property type="project" value="TreeGrafter"/>
</dbReference>
<reference evidence="7" key="1">
    <citation type="submission" date="2014-12" db="EMBL/GenBank/DDBJ databases">
        <title>Insight into the proteome of Arion vulgaris.</title>
        <authorList>
            <person name="Aradska J."/>
            <person name="Bulat T."/>
            <person name="Smidak R."/>
            <person name="Sarate P."/>
            <person name="Gangsoo J."/>
            <person name="Sialana F."/>
            <person name="Bilban M."/>
            <person name="Lubec G."/>
        </authorList>
    </citation>
    <scope>NUCLEOTIDE SEQUENCE</scope>
    <source>
        <tissue evidence="7">Skin</tissue>
    </source>
</reference>
<keyword evidence="4 5" id="KW-0206">Cytoskeleton</keyword>
<dbReference type="GO" id="GO:0043015">
    <property type="term" value="F:gamma-tubulin binding"/>
    <property type="evidence" value="ECO:0007669"/>
    <property type="project" value="InterPro"/>
</dbReference>
<evidence type="ECO:0000256" key="2">
    <source>
        <dbReference type="ARBA" id="ARBA00022490"/>
    </source>
</evidence>
<comment type="subcellular location">
    <subcellularLocation>
        <location evidence="1 5">Cytoplasm</location>
        <location evidence="1 5">Cytoskeleton</location>
        <location evidence="1 5">Microtubule organizing center</location>
    </subcellularLocation>
</comment>
<dbReference type="PANTHER" id="PTHR19302:SF27">
    <property type="entry name" value="GAMMA-TUBULIN COMPLEX COMPONENT 4"/>
    <property type="match status" value="1"/>
</dbReference>
<dbReference type="InterPro" id="IPR007259">
    <property type="entry name" value="GCP"/>
</dbReference>
<evidence type="ECO:0000256" key="1">
    <source>
        <dbReference type="ARBA" id="ARBA00004267"/>
    </source>
</evidence>
<dbReference type="GO" id="GO:0000278">
    <property type="term" value="P:mitotic cell cycle"/>
    <property type="evidence" value="ECO:0007669"/>
    <property type="project" value="TreeGrafter"/>
</dbReference>
<dbReference type="PANTHER" id="PTHR19302">
    <property type="entry name" value="GAMMA TUBULIN COMPLEX PROTEIN"/>
    <property type="match status" value="1"/>
</dbReference>
<keyword evidence="2 5" id="KW-0963">Cytoplasm</keyword>
<dbReference type="AlphaFoldDB" id="A0A0B6Y171"/>